<proteinExistence type="predicted"/>
<name>A0ABT0B7P3_9SPHN</name>
<sequence length="249" mass="27052">MLGPDDPEPIICLNPRGRSPFILTGDHAGCAIPARLGTLGLEEEDLSRHIALDTGVAELGAAMSERLDAVFLAQAYSRLVIDCNRAPSSAEAILAIADATPVPGNAGLTGLARELRVNEIHAPYHARLAEEIQARWHPGTPVVLIALHSFTPVLGEVVRPWDVGILHAGGNESFSRRLLDAFAREPGLRVGDNQPYHMDETDYSIPRHAFGSTLDYAEIEVRQDHIADGAGQRHWSELLCMALEEAHSR</sequence>
<dbReference type="EMBL" id="JALHLE010000055">
    <property type="protein sequence ID" value="MCJ2181039.1"/>
    <property type="molecule type" value="Genomic_DNA"/>
</dbReference>
<accession>A0ABT0B7P3</accession>
<dbReference type="InterPro" id="IPR007709">
    <property type="entry name" value="N-FG_amidohydro"/>
</dbReference>
<dbReference type="PIRSF" id="PIRSF029730">
    <property type="entry name" value="UCP029730"/>
    <property type="match status" value="1"/>
</dbReference>
<evidence type="ECO:0000313" key="2">
    <source>
        <dbReference type="Proteomes" id="UP001162880"/>
    </source>
</evidence>
<dbReference type="RefSeq" id="WP_243996497.1">
    <property type="nucleotide sequence ID" value="NZ_JALHLE010000055.1"/>
</dbReference>
<organism evidence="1 2">
    <name type="scientific">Novosphingobium album</name>
    <name type="common">ex Hu et al. 2023</name>
    <dbReference type="NCBI Taxonomy" id="2930093"/>
    <lineage>
        <taxon>Bacteria</taxon>
        <taxon>Pseudomonadati</taxon>
        <taxon>Pseudomonadota</taxon>
        <taxon>Alphaproteobacteria</taxon>
        <taxon>Sphingomonadales</taxon>
        <taxon>Sphingomonadaceae</taxon>
        <taxon>Novosphingobium</taxon>
    </lineage>
</organism>
<protein>
    <submittedName>
        <fullName evidence="1">N-formylglutamate amidohydrolase</fullName>
    </submittedName>
</protein>
<reference evidence="1" key="1">
    <citation type="submission" date="2022-03" db="EMBL/GenBank/DDBJ databases">
        <title>Identification of a novel bacterium isolated from mangrove sediments.</title>
        <authorList>
            <person name="Pan X."/>
        </authorList>
    </citation>
    <scope>NUCLEOTIDE SEQUENCE</scope>
    <source>
        <strain evidence="1">B2580</strain>
    </source>
</reference>
<comment type="caution">
    <text evidence="1">The sequence shown here is derived from an EMBL/GenBank/DDBJ whole genome shotgun (WGS) entry which is preliminary data.</text>
</comment>
<dbReference type="Proteomes" id="UP001162880">
    <property type="component" value="Unassembled WGS sequence"/>
</dbReference>
<dbReference type="InterPro" id="IPR011227">
    <property type="entry name" value="UCP029730"/>
</dbReference>
<gene>
    <name evidence="1" type="ORF">MTR64_20945</name>
</gene>
<dbReference type="Pfam" id="PF05013">
    <property type="entry name" value="FGase"/>
    <property type="match status" value="1"/>
</dbReference>
<evidence type="ECO:0000313" key="1">
    <source>
        <dbReference type="EMBL" id="MCJ2181039.1"/>
    </source>
</evidence>
<dbReference type="Gene3D" id="3.40.630.40">
    <property type="entry name" value="Zn-dependent exopeptidases"/>
    <property type="match status" value="1"/>
</dbReference>
<dbReference type="SUPFAM" id="SSF53187">
    <property type="entry name" value="Zn-dependent exopeptidases"/>
    <property type="match status" value="1"/>
</dbReference>
<keyword evidence="2" id="KW-1185">Reference proteome</keyword>